<evidence type="ECO:0000313" key="2">
    <source>
        <dbReference type="Proteomes" id="UP001652582"/>
    </source>
</evidence>
<keyword evidence="2" id="KW-1185">Reference proteome</keyword>
<dbReference type="OrthoDB" id="7346979at2759"/>
<dbReference type="Gene3D" id="3.30.40.10">
    <property type="entry name" value="Zinc/RING finger domain, C3HC4 (zinc finger)"/>
    <property type="match status" value="1"/>
</dbReference>
<dbReference type="GeneID" id="112055095"/>
<organism evidence="2 3">
    <name type="scientific">Bicyclus anynana</name>
    <name type="common">Squinting bush brown butterfly</name>
    <dbReference type="NCBI Taxonomy" id="110368"/>
    <lineage>
        <taxon>Eukaryota</taxon>
        <taxon>Metazoa</taxon>
        <taxon>Ecdysozoa</taxon>
        <taxon>Arthropoda</taxon>
        <taxon>Hexapoda</taxon>
        <taxon>Insecta</taxon>
        <taxon>Pterygota</taxon>
        <taxon>Neoptera</taxon>
        <taxon>Endopterygota</taxon>
        <taxon>Lepidoptera</taxon>
        <taxon>Glossata</taxon>
        <taxon>Ditrysia</taxon>
        <taxon>Papilionoidea</taxon>
        <taxon>Nymphalidae</taxon>
        <taxon>Satyrinae</taxon>
        <taxon>Satyrini</taxon>
        <taxon>Mycalesina</taxon>
        <taxon>Bicyclus</taxon>
    </lineage>
</organism>
<evidence type="ECO:0000256" key="1">
    <source>
        <dbReference type="SAM" id="MobiDB-lite"/>
    </source>
</evidence>
<feature type="compositionally biased region" description="Basic and acidic residues" evidence="1">
    <location>
        <begin position="518"/>
        <end position="528"/>
    </location>
</feature>
<sequence length="543" mass="62253">MNSFNADQIVKYVKVITDNNKCVICDQLKGLRVRYPCGQSVCNNCILTAETCVFCLSPQDESKHVTDDQLSLRVEHASNLLKTFQELYNIDVYRRLRVSEQLKVEKQLFPECIQAPVKYSNSKRISNISNKENIKPTILPGENTSKPDIVKMENKINYVHQWLNKNDTILSEANYDLPRKPFTDINVNGQNVIRPKTTKNVTKKKKNLSLKKTRLKTYDPDVTDNLKSSTELKKNVKINKNNKKFGNCNKIKCDKNESGIVLDDETIFIDDFETVDKDKAALLAVLEAEKNNALNETIPTCNMSDREKVVNTNRIDKPTQYQKANRVQFYKKGSLFKDQCYESTNENSSKSNNVTITIETMNFVTTVKFSEEDKSTDATKFSIGVQTDTIDDCEKNSKMVELQLAKVDHNIYQNQHQITASEVGKNNKENLKDIAVTVNLNPTEPQQSDKKHKGLIIEESDSDSDIFPTENNILEVIAEVHRSETENNCNVLSQLQQDEYKHRKRHAVRGNTPTSTDSSDKENFDPNRAKRRKLDKKRNSKKY</sequence>
<proteinExistence type="predicted"/>
<dbReference type="AlphaFoldDB" id="A0A6J1P107"/>
<feature type="region of interest" description="Disordered" evidence="1">
    <location>
        <begin position="500"/>
        <end position="543"/>
    </location>
</feature>
<accession>A0A6J1P107</accession>
<dbReference type="RefSeq" id="XP_023950858.1">
    <property type="nucleotide sequence ID" value="XM_024095090.2"/>
</dbReference>
<feature type="compositionally biased region" description="Basic residues" evidence="1">
    <location>
        <begin position="529"/>
        <end position="543"/>
    </location>
</feature>
<evidence type="ECO:0000313" key="3">
    <source>
        <dbReference type="RefSeq" id="XP_023950858.1"/>
    </source>
</evidence>
<gene>
    <name evidence="3" type="primary">LOC112055095</name>
</gene>
<dbReference type="KEGG" id="bany:112055095"/>
<dbReference type="Proteomes" id="UP001652582">
    <property type="component" value="Chromosome 9"/>
</dbReference>
<dbReference type="InterPro" id="IPR013083">
    <property type="entry name" value="Znf_RING/FYVE/PHD"/>
</dbReference>
<protein>
    <submittedName>
        <fullName evidence="3">Uncharacterized protein LOC112055095</fullName>
    </submittedName>
</protein>
<reference evidence="3" key="1">
    <citation type="submission" date="2025-08" db="UniProtKB">
        <authorList>
            <consortium name="RefSeq"/>
        </authorList>
    </citation>
    <scope>IDENTIFICATION</scope>
</reference>
<name>A0A6J1P107_BICAN</name>